<dbReference type="Proteomes" id="UP000271678">
    <property type="component" value="Unassembled WGS sequence"/>
</dbReference>
<dbReference type="InterPro" id="IPR036852">
    <property type="entry name" value="Peptidase_S8/S53_dom_sf"/>
</dbReference>
<sequence>MSSSTRRGPRPRAAGVALLGVVAALPLAMTGGMAYAHPLHSAAHQSHRSATRAPSTGTVSGTPIKAGVKVQHSCSQSVREGWATCFALRQSNPVEPNRIVPHAVTPNATPSGYGPSDIQSAYNLPSSTAGSGTTVAIVDAYDDPNAESDLATYRSQYGLPACTTANGCFTKLNQSGTQGSYPTANTGWAGEISLDLDAVSAACPACKIMLVEANSASMPDLGTAVNTAVAKGAKYVSNSYGGSEDSTTNSEDSSYYKHAGVFITASTGDSDYGAEFPATSAYVTAVGGTSLSRASGTSRGWTESVWYTSSSEGTGSGCSAYVAKPSFQSGVSTGCSKRAEADVSMDADPATGLAVYQTYGGSGWSVYGGTSLASPLLASTAALAGAAGNSTYGNDLSYSHTADFNDVTSGSNGSCGTVLCNAGTGWDGPSGNGTPDGVAGFGAPTTSGVTVTNPGSKSSASGTAVSLQLAASGGTSPYTWSASGLPSGLSISSSGLVSGTPTKAGTYSVTVTATDATGTTASATFPWTVTASGGGGSTCSGQLVQNPGFESGAANWTESNSNIIGQWGADEPPYAGSYDAWLDGYGTTHTDTLSQSITIPSGCTAKLSYYLHIDTDETGPTAYDKLTVKAGSTKLATYSNVNAASGYTLHTVNLSAFAGKTVKITFTGTEDDSLQTSFVLDNVTANLS</sequence>
<dbReference type="SUPFAM" id="SSF52743">
    <property type="entry name" value="Subtilisin-like"/>
    <property type="match status" value="1"/>
</dbReference>
<dbReference type="GO" id="GO:0005509">
    <property type="term" value="F:calcium ion binding"/>
    <property type="evidence" value="ECO:0007669"/>
    <property type="project" value="InterPro"/>
</dbReference>
<dbReference type="EMBL" id="RJJQ01000001">
    <property type="protein sequence ID" value="RNI25114.1"/>
    <property type="molecule type" value="Genomic_DNA"/>
</dbReference>
<dbReference type="InterPro" id="IPR030400">
    <property type="entry name" value="Sedolisin_dom"/>
</dbReference>
<dbReference type="AlphaFoldDB" id="A0A3M9MHY6"/>
<evidence type="ECO:0000259" key="1">
    <source>
        <dbReference type="PROSITE" id="PS50093"/>
    </source>
</evidence>
<name>A0A3M9MHY6_9MICO</name>
<organism evidence="3 4">
    <name type="scientific">Flexivirga caeni</name>
    <dbReference type="NCBI Taxonomy" id="2294115"/>
    <lineage>
        <taxon>Bacteria</taxon>
        <taxon>Bacillati</taxon>
        <taxon>Actinomycetota</taxon>
        <taxon>Actinomycetes</taxon>
        <taxon>Micrococcales</taxon>
        <taxon>Dermacoccaceae</taxon>
        <taxon>Flexivirga</taxon>
    </lineage>
</organism>
<dbReference type="Gene3D" id="2.60.120.260">
    <property type="entry name" value="Galactose-binding domain-like"/>
    <property type="match status" value="1"/>
</dbReference>
<dbReference type="PANTHER" id="PTHR14218">
    <property type="entry name" value="PROTEASE S8 TRIPEPTIDYL PEPTIDASE I CLN2"/>
    <property type="match status" value="1"/>
</dbReference>
<dbReference type="Gene3D" id="3.40.50.200">
    <property type="entry name" value="Peptidase S8/S53 domain"/>
    <property type="match status" value="1"/>
</dbReference>
<dbReference type="OrthoDB" id="151889at2"/>
<dbReference type="PANTHER" id="PTHR14218:SF15">
    <property type="entry name" value="TRIPEPTIDYL-PEPTIDASE 1"/>
    <property type="match status" value="1"/>
</dbReference>
<proteinExistence type="predicted"/>
<dbReference type="CDD" id="cd04056">
    <property type="entry name" value="Peptidases_S53"/>
    <property type="match status" value="1"/>
</dbReference>
<dbReference type="GO" id="GO:0006508">
    <property type="term" value="P:proteolysis"/>
    <property type="evidence" value="ECO:0007669"/>
    <property type="project" value="InterPro"/>
</dbReference>
<protein>
    <recommendedName>
        <fullName evidence="5">Peptidase S53 domain-containing protein</fullName>
    </recommendedName>
</protein>
<feature type="domain" description="Peptidase S53" evidence="2">
    <location>
        <begin position="112"/>
        <end position="447"/>
    </location>
</feature>
<dbReference type="PROSITE" id="PS50093">
    <property type="entry name" value="PKD"/>
    <property type="match status" value="1"/>
</dbReference>
<dbReference type="GO" id="GO:0005975">
    <property type="term" value="P:carbohydrate metabolic process"/>
    <property type="evidence" value="ECO:0007669"/>
    <property type="project" value="UniProtKB-ARBA"/>
</dbReference>
<evidence type="ECO:0000313" key="4">
    <source>
        <dbReference type="Proteomes" id="UP000271678"/>
    </source>
</evidence>
<dbReference type="InterPro" id="IPR000601">
    <property type="entry name" value="PKD_dom"/>
</dbReference>
<feature type="domain" description="PKD" evidence="1">
    <location>
        <begin position="448"/>
        <end position="536"/>
    </location>
</feature>
<dbReference type="InterPro" id="IPR015919">
    <property type="entry name" value="Cadherin-like_sf"/>
</dbReference>
<keyword evidence="4" id="KW-1185">Reference proteome</keyword>
<dbReference type="GO" id="GO:0008240">
    <property type="term" value="F:tripeptidyl-peptidase activity"/>
    <property type="evidence" value="ECO:0007669"/>
    <property type="project" value="TreeGrafter"/>
</dbReference>
<accession>A0A3M9MHY6</accession>
<dbReference type="InterPro" id="IPR050819">
    <property type="entry name" value="Tripeptidyl-peptidase_I"/>
</dbReference>
<dbReference type="Pfam" id="PF05345">
    <property type="entry name" value="He_PIG"/>
    <property type="match status" value="1"/>
</dbReference>
<dbReference type="Gene3D" id="2.60.40.10">
    <property type="entry name" value="Immunoglobulins"/>
    <property type="match status" value="1"/>
</dbReference>
<evidence type="ECO:0000313" key="3">
    <source>
        <dbReference type="EMBL" id="RNI25114.1"/>
    </source>
</evidence>
<dbReference type="PROSITE" id="PS51695">
    <property type="entry name" value="SEDOLISIN"/>
    <property type="match status" value="1"/>
</dbReference>
<evidence type="ECO:0008006" key="5">
    <source>
        <dbReference type="Google" id="ProtNLM"/>
    </source>
</evidence>
<dbReference type="SUPFAM" id="SSF49313">
    <property type="entry name" value="Cadherin-like"/>
    <property type="match status" value="1"/>
</dbReference>
<dbReference type="GO" id="GO:0016020">
    <property type="term" value="C:membrane"/>
    <property type="evidence" value="ECO:0007669"/>
    <property type="project" value="InterPro"/>
</dbReference>
<evidence type="ECO:0000259" key="2">
    <source>
        <dbReference type="PROSITE" id="PS51695"/>
    </source>
</evidence>
<dbReference type="InterPro" id="IPR013783">
    <property type="entry name" value="Ig-like_fold"/>
</dbReference>
<dbReference type="GO" id="GO:0004252">
    <property type="term" value="F:serine-type endopeptidase activity"/>
    <property type="evidence" value="ECO:0007669"/>
    <property type="project" value="InterPro"/>
</dbReference>
<comment type="caution">
    <text evidence="3">The sequence shown here is derived from an EMBL/GenBank/DDBJ whole genome shotgun (WGS) entry which is preliminary data.</text>
</comment>
<gene>
    <name evidence="3" type="ORF">EFY87_00195</name>
</gene>
<reference evidence="3 4" key="1">
    <citation type="submission" date="2018-11" db="EMBL/GenBank/DDBJ databases">
        <title>Draft genome of Simplicispira Flexivirga sp. BO-16.</title>
        <authorList>
            <person name="Im W.T."/>
        </authorList>
    </citation>
    <scope>NUCLEOTIDE SEQUENCE [LARGE SCALE GENOMIC DNA]</scope>
    <source>
        <strain evidence="3 4">BO-16</strain>
    </source>
</reference>